<reference evidence="2" key="1">
    <citation type="submission" date="2021-01" db="EMBL/GenBank/DDBJ databases">
        <authorList>
            <person name="Corre E."/>
            <person name="Pelletier E."/>
            <person name="Niang G."/>
            <person name="Scheremetjew M."/>
            <person name="Finn R."/>
            <person name="Kale V."/>
            <person name="Holt S."/>
            <person name="Cochrane G."/>
            <person name="Meng A."/>
            <person name="Brown T."/>
            <person name="Cohen L."/>
        </authorList>
    </citation>
    <scope>NUCLEOTIDE SEQUENCE</scope>
    <source>
        <strain evidence="2">RCC856</strain>
    </source>
</reference>
<name>A0A7S2YV02_9CHLO</name>
<organism evidence="2">
    <name type="scientific">Chloropicon laureae</name>
    <dbReference type="NCBI Taxonomy" id="464258"/>
    <lineage>
        <taxon>Eukaryota</taxon>
        <taxon>Viridiplantae</taxon>
        <taxon>Chlorophyta</taxon>
        <taxon>Chloropicophyceae</taxon>
        <taxon>Chloropicales</taxon>
        <taxon>Chloropicaceae</taxon>
        <taxon>Chloropicon</taxon>
    </lineage>
</organism>
<evidence type="ECO:0000313" key="2">
    <source>
        <dbReference type="EMBL" id="CAE0008034.1"/>
    </source>
</evidence>
<sequence>MYVLFAQTIGVLEKEGYLRKIFRMSLEVALKAESLQNESTLNCDVKLSLIAGRSWQLVTSSQIRCYQMNKIGPSWGPVRGPNKDQCKMKRLLNEISSHSYVAALQQAAACGDTSMESAAMENLIEGFSEKGSRSDRHGWNADLSCGGACQYMHKRISQLITSLDLERLSWHCNTLAKVVKLRCNAGSYAQAVTVDYNLQDSSIAERAPQTKRESPILRGREVLPLSLLIESSLNSVTELLVSSSKFGSRSWNVLVLAIEIAIEIARLTQFVCKDMEYMLSTPSSAVIISNAMVSLRKCNSLISRRLDKVESEEELPSACEGGVSEGPSIAVKMHLREQSNQMKFIVHKIKPLSRRKADEIANDSKENILRPDASEDEAESTEDDLEPSLSSGEEDDEDEDEEEEEEEEEEEPAPAATAPLPLTPRQQGERGRMAGAAAPNGWVLATCKPSGPALARMSMFSLCCRARVRRLTRLAGAAKGALAEAEAAAAAAAVVVTLAPCILSIG</sequence>
<dbReference type="EMBL" id="HBHU01000818">
    <property type="protein sequence ID" value="CAE0008034.1"/>
    <property type="molecule type" value="Transcribed_RNA"/>
</dbReference>
<proteinExistence type="predicted"/>
<evidence type="ECO:0000256" key="1">
    <source>
        <dbReference type="SAM" id="MobiDB-lite"/>
    </source>
</evidence>
<accession>A0A7S2YV02</accession>
<feature type="compositionally biased region" description="Basic and acidic residues" evidence="1">
    <location>
        <begin position="355"/>
        <end position="373"/>
    </location>
</feature>
<gene>
    <name evidence="2" type="ORF">CLAU1311_LOCUS505</name>
</gene>
<dbReference type="AlphaFoldDB" id="A0A7S2YV02"/>
<feature type="region of interest" description="Disordered" evidence="1">
    <location>
        <begin position="355"/>
        <end position="434"/>
    </location>
</feature>
<feature type="compositionally biased region" description="Acidic residues" evidence="1">
    <location>
        <begin position="374"/>
        <end position="412"/>
    </location>
</feature>
<protein>
    <submittedName>
        <fullName evidence="2">Uncharacterized protein</fullName>
    </submittedName>
</protein>
<feature type="compositionally biased region" description="Low complexity" evidence="1">
    <location>
        <begin position="413"/>
        <end position="424"/>
    </location>
</feature>